<dbReference type="GO" id="GO:0015628">
    <property type="term" value="P:protein secretion by the type II secretion system"/>
    <property type="evidence" value="ECO:0007669"/>
    <property type="project" value="InterPro"/>
</dbReference>
<keyword evidence="15" id="KW-1185">Reference proteome</keyword>
<keyword evidence="4" id="KW-1003">Cell membrane</keyword>
<dbReference type="InterPro" id="IPR002416">
    <property type="entry name" value="T2SS_protein-GspH"/>
</dbReference>
<dbReference type="InterPro" id="IPR022346">
    <property type="entry name" value="T2SS_GspH"/>
</dbReference>
<proteinExistence type="inferred from homology"/>
<evidence type="ECO:0000256" key="2">
    <source>
        <dbReference type="ARBA" id="ARBA00005233"/>
    </source>
</evidence>
<evidence type="ECO:0000256" key="1">
    <source>
        <dbReference type="ARBA" id="ARBA00004377"/>
    </source>
</evidence>
<dbReference type="EMBL" id="VBRY01000003">
    <property type="protein sequence ID" value="TLS68309.1"/>
    <property type="molecule type" value="Genomic_DNA"/>
</dbReference>
<dbReference type="InterPro" id="IPR012902">
    <property type="entry name" value="N_methyl_site"/>
</dbReference>
<dbReference type="PANTHER" id="PTHR30093">
    <property type="entry name" value="GENERAL SECRETION PATHWAY PROTEIN G"/>
    <property type="match status" value="1"/>
</dbReference>
<evidence type="ECO:0000256" key="10">
    <source>
        <dbReference type="ARBA" id="ARBA00025772"/>
    </source>
</evidence>
<comment type="subcellular location">
    <subcellularLocation>
        <location evidence="1">Cell inner membrane</location>
        <topology evidence="1">Single-pass membrane protein</topology>
    </subcellularLocation>
</comment>
<evidence type="ECO:0000256" key="8">
    <source>
        <dbReference type="ARBA" id="ARBA00022989"/>
    </source>
</evidence>
<evidence type="ECO:0000256" key="4">
    <source>
        <dbReference type="ARBA" id="ARBA00022475"/>
    </source>
</evidence>
<evidence type="ECO:0000313" key="14">
    <source>
        <dbReference type="EMBL" id="TLS68309.1"/>
    </source>
</evidence>
<dbReference type="SUPFAM" id="SSF54523">
    <property type="entry name" value="Pili subunits"/>
    <property type="match status" value="1"/>
</dbReference>
<keyword evidence="8 12" id="KW-1133">Transmembrane helix</keyword>
<evidence type="ECO:0000256" key="5">
    <source>
        <dbReference type="ARBA" id="ARBA00022481"/>
    </source>
</evidence>
<gene>
    <name evidence="14" type="primary">gspH</name>
    <name evidence="14" type="ORF">FEF65_04775</name>
</gene>
<dbReference type="PRINTS" id="PR00885">
    <property type="entry name" value="BCTERIALGSPH"/>
</dbReference>
<comment type="similarity">
    <text evidence="10">Belongs to the GSP H family.</text>
</comment>
<comment type="similarity">
    <text evidence="2">Belongs to the N-Me-Phe pilin family.</text>
</comment>
<feature type="domain" description="General secretion pathway GspH" evidence="13">
    <location>
        <begin position="84"/>
        <end position="178"/>
    </location>
</feature>
<organism evidence="14 15">
    <name type="scientific">Mariprofundus erugo</name>
    <dbReference type="NCBI Taxonomy" id="2528639"/>
    <lineage>
        <taxon>Bacteria</taxon>
        <taxon>Pseudomonadati</taxon>
        <taxon>Pseudomonadota</taxon>
        <taxon>Candidatius Mariprofundia</taxon>
        <taxon>Mariprofundales</taxon>
        <taxon>Mariprofundaceae</taxon>
        <taxon>Mariprofundus</taxon>
    </lineage>
</organism>
<dbReference type="GO" id="GO:0005886">
    <property type="term" value="C:plasma membrane"/>
    <property type="evidence" value="ECO:0007669"/>
    <property type="project" value="UniProtKB-SubCell"/>
</dbReference>
<dbReference type="RefSeq" id="WP_138238644.1">
    <property type="nucleotide sequence ID" value="NZ_VBRY01000003.1"/>
</dbReference>
<evidence type="ECO:0000256" key="3">
    <source>
        <dbReference type="ARBA" id="ARBA00021549"/>
    </source>
</evidence>
<dbReference type="Gene3D" id="3.30.700.10">
    <property type="entry name" value="Glycoprotein, Type 4 Pilin"/>
    <property type="match status" value="1"/>
</dbReference>
<comment type="caution">
    <text evidence="14">The sequence shown here is derived from an EMBL/GenBank/DDBJ whole genome shotgun (WGS) entry which is preliminary data.</text>
</comment>
<evidence type="ECO:0000256" key="11">
    <source>
        <dbReference type="ARBA" id="ARBA00030775"/>
    </source>
</evidence>
<keyword evidence="6" id="KW-0997">Cell inner membrane</keyword>
<dbReference type="AlphaFoldDB" id="A0A5R9GTW4"/>
<evidence type="ECO:0000259" key="13">
    <source>
        <dbReference type="Pfam" id="PF12019"/>
    </source>
</evidence>
<protein>
    <recommendedName>
        <fullName evidence="3">Type II secretion system protein H</fullName>
    </recommendedName>
    <alternativeName>
        <fullName evidence="11">General secretion pathway protein H</fullName>
    </alternativeName>
</protein>
<sequence length="182" mass="19428">MAASRLKEMAIFAIRKKMRMYPNPTVNDVDRQAAASAFAVAPASARGFTLLEVMIVIMIIGVMAAVAVPAYSTWRANQAVSSAQQTLLAQLKQARVLAVSENRSVSVTFTSTSYTFDANMSGTCDVCRNEQVNLGRFAGNLTLSPTTTRTFSSRGTANSGTITLTAGSSSRDITINVIGRAY</sequence>
<evidence type="ECO:0000256" key="12">
    <source>
        <dbReference type="SAM" id="Phobius"/>
    </source>
</evidence>
<dbReference type="PANTHER" id="PTHR30093:SF34">
    <property type="entry name" value="PREPILIN PEPTIDASE-DEPENDENT PROTEIN D"/>
    <property type="match status" value="1"/>
</dbReference>
<keyword evidence="5" id="KW-0488">Methylation</keyword>
<evidence type="ECO:0000256" key="7">
    <source>
        <dbReference type="ARBA" id="ARBA00022692"/>
    </source>
</evidence>
<name>A0A5R9GTW4_9PROT</name>
<dbReference type="Pfam" id="PF12019">
    <property type="entry name" value="GspH"/>
    <property type="match status" value="1"/>
</dbReference>
<evidence type="ECO:0000313" key="15">
    <source>
        <dbReference type="Proteomes" id="UP000306585"/>
    </source>
</evidence>
<dbReference type="PROSITE" id="PS00409">
    <property type="entry name" value="PROKAR_NTER_METHYL"/>
    <property type="match status" value="1"/>
</dbReference>
<keyword evidence="9 12" id="KW-0472">Membrane</keyword>
<evidence type="ECO:0000256" key="6">
    <source>
        <dbReference type="ARBA" id="ARBA00022519"/>
    </source>
</evidence>
<reference evidence="14 15" key="1">
    <citation type="journal article" date="2019" name="Appl. Environ. Microbiol.">
        <title>Environmental Evidence and Genomic Insight of Iron-oxidizing Bacteria Preference Towards More Corrosion Resistant Stainless Steel at Higher Salinities.</title>
        <authorList>
            <person name="Garrison C.E."/>
            <person name="Price K.A."/>
            <person name="Field E.K."/>
        </authorList>
    </citation>
    <scope>NUCLEOTIDE SEQUENCE [LARGE SCALE GENOMIC DNA]</scope>
    <source>
        <strain evidence="14 15">P3</strain>
    </source>
</reference>
<dbReference type="NCBIfam" id="TIGR02532">
    <property type="entry name" value="IV_pilin_GFxxxE"/>
    <property type="match status" value="1"/>
</dbReference>
<dbReference type="InterPro" id="IPR045584">
    <property type="entry name" value="Pilin-like"/>
</dbReference>
<feature type="transmembrane region" description="Helical" evidence="12">
    <location>
        <begin position="55"/>
        <end position="74"/>
    </location>
</feature>
<accession>A0A5R9GTW4</accession>
<keyword evidence="7 12" id="KW-0812">Transmembrane</keyword>
<dbReference type="GO" id="GO:0015627">
    <property type="term" value="C:type II protein secretion system complex"/>
    <property type="evidence" value="ECO:0007669"/>
    <property type="project" value="InterPro"/>
</dbReference>
<dbReference type="Proteomes" id="UP000306585">
    <property type="component" value="Unassembled WGS sequence"/>
</dbReference>
<dbReference type="Pfam" id="PF07963">
    <property type="entry name" value="N_methyl"/>
    <property type="match status" value="1"/>
</dbReference>
<evidence type="ECO:0000256" key="9">
    <source>
        <dbReference type="ARBA" id="ARBA00023136"/>
    </source>
</evidence>